<dbReference type="OrthoDB" id="341967at2"/>
<keyword evidence="7" id="KW-1185">Reference proteome</keyword>
<evidence type="ECO:0008006" key="8">
    <source>
        <dbReference type="Google" id="ProtNLM"/>
    </source>
</evidence>
<evidence type="ECO:0000259" key="5">
    <source>
        <dbReference type="PROSITE" id="PS51085"/>
    </source>
</evidence>
<accession>A0A0U4CDZ4</accession>
<dbReference type="Proteomes" id="UP000059542">
    <property type="component" value="Chromosome"/>
</dbReference>
<protein>
    <recommendedName>
        <fullName evidence="8">Guanylate cyclase domain-containing protein</fullName>
    </recommendedName>
</protein>
<dbReference type="GO" id="GO:0051536">
    <property type="term" value="F:iron-sulfur cluster binding"/>
    <property type="evidence" value="ECO:0007669"/>
    <property type="project" value="InterPro"/>
</dbReference>
<dbReference type="CDD" id="cd07302">
    <property type="entry name" value="CHD"/>
    <property type="match status" value="1"/>
</dbReference>
<dbReference type="InterPro" id="IPR001054">
    <property type="entry name" value="A/G_cyclase"/>
</dbReference>
<reference evidence="6 7" key="1">
    <citation type="submission" date="2015-12" db="EMBL/GenBank/DDBJ databases">
        <authorList>
            <person name="Shamseldin A."/>
            <person name="Moawad H."/>
            <person name="Abd El-Rahim W.M."/>
            <person name="Sadowsky M.J."/>
        </authorList>
    </citation>
    <scope>NUCLEOTIDE SEQUENCE [LARGE SCALE GENOMIC DNA]</scope>
    <source>
        <strain evidence="6 7">DG5B</strain>
    </source>
</reference>
<dbReference type="GO" id="GO:0035556">
    <property type="term" value="P:intracellular signal transduction"/>
    <property type="evidence" value="ECO:0007669"/>
    <property type="project" value="InterPro"/>
</dbReference>
<sequence length="306" mass="33279">MPSLQVLPDRQTIPIEPGQSILQATLSAGIPHVHACGGRAKCSTCRVVVLQGLENCLPRNAAEQELADKLRLPAEVRLACQTCVQGDVEIRRPVVDALDLAMTRQELEAPGQRLGEEKQLAILFTDIENYTPFAEALPPYDTIHVLNRYFRLMNEAIAAHHGYLVDYVGDGLLVVFGLERPAEAVADALAAVQAMYQALDRLNPYLQQMYGRTFRVRAGLHYGPVVVGHVGEGASRKLAAIGDNVNLASRIESTNKELGTQFLVSEAVVQAAGSDLFIHRSCSRALKGKSGQYQLYEVLLPQAAGA</sequence>
<evidence type="ECO:0000256" key="1">
    <source>
        <dbReference type="ARBA" id="ARBA00004651"/>
    </source>
</evidence>
<dbReference type="CDD" id="cd00207">
    <property type="entry name" value="fer2"/>
    <property type="match status" value="1"/>
</dbReference>
<evidence type="ECO:0000313" key="6">
    <source>
        <dbReference type="EMBL" id="ALW86377.1"/>
    </source>
</evidence>
<dbReference type="KEGG" id="hyg:AUC43_15555"/>
<dbReference type="EMBL" id="CP013909">
    <property type="protein sequence ID" value="ALW86377.1"/>
    <property type="molecule type" value="Genomic_DNA"/>
</dbReference>
<dbReference type="SUPFAM" id="SSF55073">
    <property type="entry name" value="Nucleotide cyclase"/>
    <property type="match status" value="1"/>
</dbReference>
<dbReference type="SUPFAM" id="SSF54292">
    <property type="entry name" value="2Fe-2S ferredoxin-like"/>
    <property type="match status" value="1"/>
</dbReference>
<dbReference type="Gene3D" id="3.30.70.1230">
    <property type="entry name" value="Nucleotide cyclase"/>
    <property type="match status" value="1"/>
</dbReference>
<comment type="subcellular location">
    <subcellularLocation>
        <location evidence="1">Cell membrane</location>
        <topology evidence="1">Multi-pass membrane protein</topology>
    </subcellularLocation>
</comment>
<dbReference type="InterPro" id="IPR036010">
    <property type="entry name" value="2Fe-2S_ferredoxin-like_sf"/>
</dbReference>
<dbReference type="Pfam" id="PF00211">
    <property type="entry name" value="Guanylate_cyc"/>
    <property type="match status" value="1"/>
</dbReference>
<name>A0A0U4CDZ4_9BACT</name>
<dbReference type="Pfam" id="PF00111">
    <property type="entry name" value="Fer2"/>
    <property type="match status" value="1"/>
</dbReference>
<dbReference type="GO" id="GO:0006171">
    <property type="term" value="P:cAMP biosynthetic process"/>
    <property type="evidence" value="ECO:0007669"/>
    <property type="project" value="TreeGrafter"/>
</dbReference>
<organism evidence="6 7">
    <name type="scientific">Hymenobacter sedentarius</name>
    <dbReference type="NCBI Taxonomy" id="1411621"/>
    <lineage>
        <taxon>Bacteria</taxon>
        <taxon>Pseudomonadati</taxon>
        <taxon>Bacteroidota</taxon>
        <taxon>Cytophagia</taxon>
        <taxon>Cytophagales</taxon>
        <taxon>Hymenobacteraceae</taxon>
        <taxon>Hymenobacter</taxon>
    </lineage>
</organism>
<dbReference type="PANTHER" id="PTHR43081">
    <property type="entry name" value="ADENYLATE CYCLASE, TERMINAL-DIFFERENTIATION SPECIFIC-RELATED"/>
    <property type="match status" value="1"/>
</dbReference>
<dbReference type="PANTHER" id="PTHR43081:SF17">
    <property type="entry name" value="BLL5647 PROTEIN"/>
    <property type="match status" value="1"/>
</dbReference>
<dbReference type="Gene3D" id="3.10.20.30">
    <property type="match status" value="1"/>
</dbReference>
<dbReference type="InterPro" id="IPR001041">
    <property type="entry name" value="2Fe-2S_ferredoxin-type"/>
</dbReference>
<dbReference type="RefSeq" id="WP_068195663.1">
    <property type="nucleotide sequence ID" value="NZ_CP013909.1"/>
</dbReference>
<dbReference type="GO" id="GO:0004016">
    <property type="term" value="F:adenylate cyclase activity"/>
    <property type="evidence" value="ECO:0007669"/>
    <property type="project" value="UniProtKB-ARBA"/>
</dbReference>
<dbReference type="AlphaFoldDB" id="A0A0U4CDZ4"/>
<dbReference type="InterPro" id="IPR029787">
    <property type="entry name" value="Nucleotide_cyclase"/>
</dbReference>
<dbReference type="PROSITE" id="PS50125">
    <property type="entry name" value="GUANYLATE_CYCLASE_2"/>
    <property type="match status" value="1"/>
</dbReference>
<keyword evidence="2" id="KW-1003">Cell membrane</keyword>
<evidence type="ECO:0000259" key="4">
    <source>
        <dbReference type="PROSITE" id="PS50125"/>
    </source>
</evidence>
<feature type="domain" description="Guanylate cyclase" evidence="4">
    <location>
        <begin position="121"/>
        <end position="252"/>
    </location>
</feature>
<dbReference type="SMART" id="SM00044">
    <property type="entry name" value="CYCc"/>
    <property type="match status" value="1"/>
</dbReference>
<evidence type="ECO:0000256" key="3">
    <source>
        <dbReference type="ARBA" id="ARBA00023136"/>
    </source>
</evidence>
<dbReference type="InterPro" id="IPR012675">
    <property type="entry name" value="Beta-grasp_dom_sf"/>
</dbReference>
<gene>
    <name evidence="6" type="ORF">AUC43_15555</name>
</gene>
<dbReference type="STRING" id="1411621.AUC43_15555"/>
<dbReference type="InterPro" id="IPR050697">
    <property type="entry name" value="Adenylyl/Guanylyl_Cyclase_3/4"/>
</dbReference>
<dbReference type="GO" id="GO:0005886">
    <property type="term" value="C:plasma membrane"/>
    <property type="evidence" value="ECO:0007669"/>
    <property type="project" value="UniProtKB-SubCell"/>
</dbReference>
<dbReference type="PROSITE" id="PS51085">
    <property type="entry name" value="2FE2S_FER_2"/>
    <property type="match status" value="1"/>
</dbReference>
<keyword evidence="3" id="KW-0472">Membrane</keyword>
<feature type="domain" description="2Fe-2S ferredoxin-type" evidence="5">
    <location>
        <begin position="2"/>
        <end position="96"/>
    </location>
</feature>
<evidence type="ECO:0000313" key="7">
    <source>
        <dbReference type="Proteomes" id="UP000059542"/>
    </source>
</evidence>
<proteinExistence type="predicted"/>
<evidence type="ECO:0000256" key="2">
    <source>
        <dbReference type="ARBA" id="ARBA00022475"/>
    </source>
</evidence>